<dbReference type="EMBL" id="DVHE01000080">
    <property type="protein sequence ID" value="HIR51648.1"/>
    <property type="molecule type" value="Genomic_DNA"/>
</dbReference>
<evidence type="ECO:0000259" key="3">
    <source>
        <dbReference type="PROSITE" id="PS50977"/>
    </source>
</evidence>
<dbReference type="InterPro" id="IPR001647">
    <property type="entry name" value="HTH_TetR"/>
</dbReference>
<proteinExistence type="predicted"/>
<dbReference type="SUPFAM" id="SSF46689">
    <property type="entry name" value="Homeodomain-like"/>
    <property type="match status" value="1"/>
</dbReference>
<accession>A0A9D1DJ85</accession>
<gene>
    <name evidence="4" type="ORF">IAA53_10335</name>
</gene>
<evidence type="ECO:0000313" key="4">
    <source>
        <dbReference type="EMBL" id="HIR51648.1"/>
    </source>
</evidence>
<dbReference type="InterPro" id="IPR039532">
    <property type="entry name" value="TetR_C_Firmicutes"/>
</dbReference>
<organism evidence="4 5">
    <name type="scientific">Candidatus Avoscillospira avicola</name>
    <dbReference type="NCBI Taxonomy" id="2840706"/>
    <lineage>
        <taxon>Bacteria</taxon>
        <taxon>Bacillati</taxon>
        <taxon>Bacillota</taxon>
        <taxon>Clostridia</taxon>
        <taxon>Eubacteriales</taxon>
        <taxon>Oscillospiraceae</taxon>
        <taxon>Oscillospiraceae incertae sedis</taxon>
        <taxon>Candidatus Avoscillospira</taxon>
    </lineage>
</organism>
<sequence length="192" mass="21779">MASFTKRALRRTILTLLSQLPLDQITVKMIVDACGISRNTFYYHYDDISALLADALDAEFSQYTEECQERQLHRLLAAIADQPAVFAHIDNSQSREILHRRLQAYLESCVRRAMEEDGCGALPAKQRETMVVFFANGIWGLLRAWLVQGAQEPPEELLARLGMIRTMQTGAIARHCKMRPYSGEESPHILEG</sequence>
<dbReference type="Gene3D" id="1.10.357.10">
    <property type="entry name" value="Tetracycline Repressor, domain 2"/>
    <property type="match status" value="1"/>
</dbReference>
<dbReference type="Proteomes" id="UP000824239">
    <property type="component" value="Unassembled WGS sequence"/>
</dbReference>
<keyword evidence="1 2" id="KW-0238">DNA-binding</keyword>
<dbReference type="InterPro" id="IPR050624">
    <property type="entry name" value="HTH-type_Tx_Regulator"/>
</dbReference>
<dbReference type="Pfam" id="PF00440">
    <property type="entry name" value="TetR_N"/>
    <property type="match status" value="1"/>
</dbReference>
<name>A0A9D1DJ85_9FIRM</name>
<dbReference type="PROSITE" id="PS50977">
    <property type="entry name" value="HTH_TETR_2"/>
    <property type="match status" value="1"/>
</dbReference>
<evidence type="ECO:0000256" key="1">
    <source>
        <dbReference type="ARBA" id="ARBA00023125"/>
    </source>
</evidence>
<reference evidence="4" key="1">
    <citation type="submission" date="2020-10" db="EMBL/GenBank/DDBJ databases">
        <authorList>
            <person name="Gilroy R."/>
        </authorList>
    </citation>
    <scope>NUCLEOTIDE SEQUENCE</scope>
    <source>
        <strain evidence="4">ChiBcec15-4380</strain>
    </source>
</reference>
<feature type="domain" description="HTH tetR-type" evidence="3">
    <location>
        <begin position="3"/>
        <end position="63"/>
    </location>
</feature>
<dbReference type="PANTHER" id="PTHR43479">
    <property type="entry name" value="ACREF/ENVCD OPERON REPRESSOR-RELATED"/>
    <property type="match status" value="1"/>
</dbReference>
<dbReference type="Pfam" id="PF14278">
    <property type="entry name" value="TetR_C_8"/>
    <property type="match status" value="1"/>
</dbReference>
<evidence type="ECO:0000256" key="2">
    <source>
        <dbReference type="PROSITE-ProRule" id="PRU00335"/>
    </source>
</evidence>
<dbReference type="AlphaFoldDB" id="A0A9D1DJ85"/>
<feature type="DNA-binding region" description="H-T-H motif" evidence="2">
    <location>
        <begin position="26"/>
        <end position="45"/>
    </location>
</feature>
<dbReference type="PANTHER" id="PTHR43479:SF7">
    <property type="entry name" value="TETR-FAMILY TRANSCRIPTIONAL REGULATOR"/>
    <property type="match status" value="1"/>
</dbReference>
<dbReference type="InterPro" id="IPR009057">
    <property type="entry name" value="Homeodomain-like_sf"/>
</dbReference>
<reference evidence="4" key="2">
    <citation type="journal article" date="2021" name="PeerJ">
        <title>Extensive microbial diversity within the chicken gut microbiome revealed by metagenomics and culture.</title>
        <authorList>
            <person name="Gilroy R."/>
            <person name="Ravi A."/>
            <person name="Getino M."/>
            <person name="Pursley I."/>
            <person name="Horton D.L."/>
            <person name="Alikhan N.F."/>
            <person name="Baker D."/>
            <person name="Gharbi K."/>
            <person name="Hall N."/>
            <person name="Watson M."/>
            <person name="Adriaenssens E.M."/>
            <person name="Foster-Nyarko E."/>
            <person name="Jarju S."/>
            <person name="Secka A."/>
            <person name="Antonio M."/>
            <person name="Oren A."/>
            <person name="Chaudhuri R.R."/>
            <person name="La Ragione R."/>
            <person name="Hildebrand F."/>
            <person name="Pallen M.J."/>
        </authorList>
    </citation>
    <scope>NUCLEOTIDE SEQUENCE</scope>
    <source>
        <strain evidence="4">ChiBcec15-4380</strain>
    </source>
</reference>
<dbReference type="GO" id="GO:0003677">
    <property type="term" value="F:DNA binding"/>
    <property type="evidence" value="ECO:0007669"/>
    <property type="project" value="UniProtKB-UniRule"/>
</dbReference>
<comment type="caution">
    <text evidence="4">The sequence shown here is derived from an EMBL/GenBank/DDBJ whole genome shotgun (WGS) entry which is preliminary data.</text>
</comment>
<evidence type="ECO:0000313" key="5">
    <source>
        <dbReference type="Proteomes" id="UP000824239"/>
    </source>
</evidence>
<protein>
    <submittedName>
        <fullName evidence="4">TetR/AcrR family transcriptional regulator C-terminal domain-containing protein</fullName>
    </submittedName>
</protein>